<gene>
    <name evidence="1" type="ORF">RBSWK_06162</name>
</gene>
<sequence>MGPTHPVDISKQTSVNTTAQEDFIGTIRVSNRWEDKWTKHST</sequence>
<reference evidence="1 2" key="1">
    <citation type="journal article" date="2013" name="Mar. Genomics">
        <title>Expression of sulfatases in Rhodopirellula baltica and the diversity of sulfatases in the genus Rhodopirellula.</title>
        <authorList>
            <person name="Wegner C.E."/>
            <person name="Richter-Heitmann T."/>
            <person name="Klindworth A."/>
            <person name="Klockow C."/>
            <person name="Richter M."/>
            <person name="Achstetter T."/>
            <person name="Glockner F.O."/>
            <person name="Harder J."/>
        </authorList>
    </citation>
    <scope>NUCLEOTIDE SEQUENCE [LARGE SCALE GENOMIC DNA]</scope>
    <source>
        <strain evidence="1 2">SWK14</strain>
    </source>
</reference>
<organism evidence="1 2">
    <name type="scientific">Rhodopirellula baltica SWK14</name>
    <dbReference type="NCBI Taxonomy" id="993516"/>
    <lineage>
        <taxon>Bacteria</taxon>
        <taxon>Pseudomonadati</taxon>
        <taxon>Planctomycetota</taxon>
        <taxon>Planctomycetia</taxon>
        <taxon>Pirellulales</taxon>
        <taxon>Pirellulaceae</taxon>
        <taxon>Rhodopirellula</taxon>
    </lineage>
</organism>
<dbReference type="Proteomes" id="UP000010959">
    <property type="component" value="Unassembled WGS sequence"/>
</dbReference>
<protein>
    <submittedName>
        <fullName evidence="1">Uncharacterized protein</fullName>
    </submittedName>
</protein>
<dbReference type="AlphaFoldDB" id="L7C7A2"/>
<name>L7C7A2_RHOBT</name>
<dbReference type="EMBL" id="AMWG01000174">
    <property type="protein sequence ID" value="ELP30074.1"/>
    <property type="molecule type" value="Genomic_DNA"/>
</dbReference>
<proteinExistence type="predicted"/>
<comment type="caution">
    <text evidence="1">The sequence shown here is derived from an EMBL/GenBank/DDBJ whole genome shotgun (WGS) entry which is preliminary data.</text>
</comment>
<evidence type="ECO:0000313" key="1">
    <source>
        <dbReference type="EMBL" id="ELP30074.1"/>
    </source>
</evidence>
<accession>L7C7A2</accession>
<evidence type="ECO:0000313" key="2">
    <source>
        <dbReference type="Proteomes" id="UP000010959"/>
    </source>
</evidence>